<name>K0IIK1_NITGG</name>
<dbReference type="STRING" id="1237085.Ngar_c19510"/>
<evidence type="ECO:0000313" key="1">
    <source>
        <dbReference type="EMBL" id="AFU58883.1"/>
    </source>
</evidence>
<accession>K0IIK1</accession>
<dbReference type="BioCyc" id="CNIT1237085:G1324-1949-MONOMER"/>
<sequence>MPLAAGTGRLLELWTDEHGEHFAIKISGDADFKAATSRYVKYVRIVDTGLYLADQTYQWKYTLEQWVKNYKKDQQESDGDRQ</sequence>
<dbReference type="HOGENOM" id="CLU_2597869_0_0_2"/>
<reference evidence="1 2" key="1">
    <citation type="journal article" date="2012" name="Environ. Microbiol.">
        <title>The genome of the ammonia-oxidizing Candidatus Nitrososphaera gargensis: insights into metabolic versatility and environmental adaptations.</title>
        <authorList>
            <person name="Spang A."/>
            <person name="Poehlein A."/>
            <person name="Offre P."/>
            <person name="Zumbragel S."/>
            <person name="Haider S."/>
            <person name="Rychlik N."/>
            <person name="Nowka B."/>
            <person name="Schmeisser C."/>
            <person name="Lebedeva E.V."/>
            <person name="Rattei T."/>
            <person name="Bohm C."/>
            <person name="Schmid M."/>
            <person name="Galushko A."/>
            <person name="Hatzenpichler R."/>
            <person name="Weinmaier T."/>
            <person name="Daniel R."/>
            <person name="Schleper C."/>
            <person name="Spieck E."/>
            <person name="Streit W."/>
            <person name="Wagner M."/>
        </authorList>
    </citation>
    <scope>NUCLEOTIDE SEQUENCE [LARGE SCALE GENOMIC DNA]</scope>
    <source>
        <strain evidence="2">Ga9.2</strain>
    </source>
</reference>
<dbReference type="AlphaFoldDB" id="K0IIK1"/>
<dbReference type="Proteomes" id="UP000008037">
    <property type="component" value="Chromosome"/>
</dbReference>
<keyword evidence="2" id="KW-1185">Reference proteome</keyword>
<evidence type="ECO:0000313" key="2">
    <source>
        <dbReference type="Proteomes" id="UP000008037"/>
    </source>
</evidence>
<dbReference type="KEGG" id="nga:Ngar_c19510"/>
<protein>
    <submittedName>
        <fullName evidence="1">Uncharacterized protein</fullName>
    </submittedName>
</protein>
<proteinExistence type="predicted"/>
<dbReference type="InParanoid" id="K0IIK1"/>
<organism evidence="1 2">
    <name type="scientific">Nitrososphaera gargensis (strain Ga9.2)</name>
    <dbReference type="NCBI Taxonomy" id="1237085"/>
    <lineage>
        <taxon>Archaea</taxon>
        <taxon>Nitrososphaerota</taxon>
        <taxon>Nitrososphaeria</taxon>
        <taxon>Nitrososphaerales</taxon>
        <taxon>Nitrososphaeraceae</taxon>
        <taxon>Nitrososphaera</taxon>
    </lineage>
</organism>
<gene>
    <name evidence="1" type="ordered locus">Ngar_c19510</name>
</gene>
<dbReference type="EMBL" id="CP002408">
    <property type="protein sequence ID" value="AFU58883.1"/>
    <property type="molecule type" value="Genomic_DNA"/>
</dbReference>